<dbReference type="AlphaFoldDB" id="M5E3C9"/>
<accession>M5E3C9</accession>
<dbReference type="InterPro" id="IPR007751">
    <property type="entry name" value="DUF676_lipase-like"/>
</dbReference>
<dbReference type="RefSeq" id="WP_005490419.1">
    <property type="nucleotide sequence ID" value="NZ_CAUI01000023.1"/>
</dbReference>
<protein>
    <recommendedName>
        <fullName evidence="1">DUF676 domain-containing protein</fullName>
    </recommendedName>
</protein>
<reference evidence="3" key="1">
    <citation type="journal article" date="2013" name="Genome Announc.">
        <title>Genome Sequence of Halanaerobium saccharolyticum subsp. saccharolyticum Strain DSM 6643T, a Halophilic Hydrogen-Producing Bacterium.</title>
        <authorList>
            <person name="Kivisto A."/>
            <person name="Larjo A."/>
            <person name="Ciranna A."/>
            <person name="Santala V."/>
            <person name="Roos C."/>
            <person name="Karp M."/>
        </authorList>
    </citation>
    <scope>NUCLEOTIDE SEQUENCE [LARGE SCALE GENOMIC DNA]</scope>
    <source>
        <strain evidence="3">DSM 6643</strain>
    </source>
</reference>
<name>M5E3C9_9FIRM</name>
<dbReference type="SUPFAM" id="SSF53474">
    <property type="entry name" value="alpha/beta-Hydrolases"/>
    <property type="match status" value="1"/>
</dbReference>
<sequence length="221" mass="24969">MKKKVVLVHGYFKNEKDMFALKTKLEKANFEVHTVNLPLTFKKLKSTLPHFKKEVEKIIAESKAGEKINFVGHSTGGLLIRKFLAVTEDKDKIGRIVLIAAPNRGSRLAYFAKKYFRPLTAVFKTLASIGVENVKKLEMVAVSDFEIAAIAGNKSNLFLGRFLNKENDGRIRVKSVRIPGLKDFIVLPYGHKDIHFQEETADLVVEFLEFGSFNGVDKNEK</sequence>
<dbReference type="Proteomes" id="UP000012063">
    <property type="component" value="Unassembled WGS sequence"/>
</dbReference>
<dbReference type="PANTHER" id="PTHR37946:SF1">
    <property type="entry name" value="SLL1969 PROTEIN"/>
    <property type="match status" value="1"/>
</dbReference>
<proteinExistence type="predicted"/>
<evidence type="ECO:0000313" key="2">
    <source>
        <dbReference type="EMBL" id="CCU81092.1"/>
    </source>
</evidence>
<keyword evidence="3" id="KW-1185">Reference proteome</keyword>
<evidence type="ECO:0000313" key="3">
    <source>
        <dbReference type="Proteomes" id="UP000012063"/>
    </source>
</evidence>
<dbReference type="eggNOG" id="COG1075">
    <property type="taxonomic scope" value="Bacteria"/>
</dbReference>
<organism evidence="2 3">
    <name type="scientific">Halanaerobium saccharolyticum subsp. saccharolyticum DSM 6643</name>
    <dbReference type="NCBI Taxonomy" id="1293054"/>
    <lineage>
        <taxon>Bacteria</taxon>
        <taxon>Bacillati</taxon>
        <taxon>Bacillota</taxon>
        <taxon>Clostridia</taxon>
        <taxon>Halanaerobiales</taxon>
        <taxon>Halanaerobiaceae</taxon>
        <taxon>Halanaerobium</taxon>
    </lineage>
</organism>
<dbReference type="Pfam" id="PF05057">
    <property type="entry name" value="DUF676"/>
    <property type="match status" value="1"/>
</dbReference>
<feature type="domain" description="DUF676" evidence="1">
    <location>
        <begin position="5"/>
        <end position="92"/>
    </location>
</feature>
<dbReference type="InParanoid" id="M5E3C9"/>
<evidence type="ECO:0000259" key="1">
    <source>
        <dbReference type="Pfam" id="PF05057"/>
    </source>
</evidence>
<dbReference type="Gene3D" id="3.40.50.1820">
    <property type="entry name" value="alpha/beta hydrolase"/>
    <property type="match status" value="1"/>
</dbReference>
<comment type="caution">
    <text evidence="2">The sequence shown here is derived from an EMBL/GenBank/DDBJ whole genome shotgun (WGS) entry which is preliminary data.</text>
</comment>
<dbReference type="InterPro" id="IPR029058">
    <property type="entry name" value="AB_hydrolase_fold"/>
</dbReference>
<dbReference type="EMBL" id="CAUI01000023">
    <property type="protein sequence ID" value="CCU81092.1"/>
    <property type="molecule type" value="Genomic_DNA"/>
</dbReference>
<dbReference type="STRING" id="1293054.HSACCH_02576"/>
<gene>
    <name evidence="2" type="ORF">HSACCH_02576</name>
</gene>
<dbReference type="PANTHER" id="PTHR37946">
    <property type="entry name" value="SLL1969 PROTEIN"/>
    <property type="match status" value="1"/>
</dbReference>
<dbReference type="OrthoDB" id="9775557at2"/>